<dbReference type="InterPro" id="IPR038582">
    <property type="entry name" value="Ribosomal_eS31_euk-type_sf"/>
</dbReference>
<keyword evidence="6" id="KW-0687">Ribonucleoprotein</keyword>
<dbReference type="InterPro" id="IPR000626">
    <property type="entry name" value="Ubiquitin-like_dom"/>
</dbReference>
<gene>
    <name evidence="8" type="ORF">AB6A40_009894</name>
</gene>
<dbReference type="InterPro" id="IPR002906">
    <property type="entry name" value="Ribosomal_eS31"/>
</dbReference>
<dbReference type="PRINTS" id="PR00348">
    <property type="entry name" value="UBIQUITIN"/>
</dbReference>
<dbReference type="GO" id="GO:0006412">
    <property type="term" value="P:translation"/>
    <property type="evidence" value="ECO:0007669"/>
    <property type="project" value="UniProtKB-ARBA"/>
</dbReference>
<dbReference type="InterPro" id="IPR019956">
    <property type="entry name" value="Ubiquitin_dom"/>
</dbReference>
<accession>A0ABD6EUJ2</accession>
<keyword evidence="5" id="KW-0689">Ribosomal protein</keyword>
<evidence type="ECO:0000256" key="4">
    <source>
        <dbReference type="ARBA" id="ARBA00022833"/>
    </source>
</evidence>
<dbReference type="GO" id="GO:0005840">
    <property type="term" value="C:ribosome"/>
    <property type="evidence" value="ECO:0007669"/>
    <property type="project" value="UniProtKB-KW"/>
</dbReference>
<proteinExistence type="inferred from homology"/>
<dbReference type="PANTHER" id="PTHR10666">
    <property type="entry name" value="UBIQUITIN"/>
    <property type="match status" value="1"/>
</dbReference>
<dbReference type="SMART" id="SM00213">
    <property type="entry name" value="UBQ"/>
    <property type="match status" value="1"/>
</dbReference>
<evidence type="ECO:0000256" key="3">
    <source>
        <dbReference type="ARBA" id="ARBA00022499"/>
    </source>
</evidence>
<reference evidence="8 9" key="1">
    <citation type="submission" date="2024-08" db="EMBL/GenBank/DDBJ databases">
        <title>Gnathostoma spinigerum genome.</title>
        <authorList>
            <person name="Gonzalez-Bertolin B."/>
            <person name="Monzon S."/>
            <person name="Zaballos A."/>
            <person name="Jimenez P."/>
            <person name="Dekumyoy P."/>
            <person name="Varona S."/>
            <person name="Cuesta I."/>
            <person name="Sumanam S."/>
            <person name="Adisakwattana P."/>
            <person name="Gasser R.B."/>
            <person name="Hernandez-Gonzalez A."/>
            <person name="Young N.D."/>
            <person name="Perteguer M.J."/>
        </authorList>
    </citation>
    <scope>NUCLEOTIDE SEQUENCE [LARGE SCALE GENOMIC DNA]</scope>
    <source>
        <strain evidence="8">AL3</strain>
        <tissue evidence="8">Liver</tissue>
    </source>
</reference>
<dbReference type="GO" id="GO:1990904">
    <property type="term" value="C:ribonucleoprotein complex"/>
    <property type="evidence" value="ECO:0007669"/>
    <property type="project" value="UniProtKB-KW"/>
</dbReference>
<dbReference type="Pfam" id="PF01599">
    <property type="entry name" value="Ribosomal_S27"/>
    <property type="match status" value="1"/>
</dbReference>
<comment type="similarity">
    <text evidence="2">In the C-terminal section; belongs to the eukaryotic ribosomal protein eS31 family.</text>
</comment>
<dbReference type="Gene3D" id="3.10.20.90">
    <property type="entry name" value="Phosphatidylinositol 3-kinase Catalytic Subunit, Chain A, domain 1"/>
    <property type="match status" value="1"/>
</dbReference>
<protein>
    <recommendedName>
        <fullName evidence="7">Ubiquitin-like domain-containing protein</fullName>
    </recommendedName>
</protein>
<evidence type="ECO:0000313" key="9">
    <source>
        <dbReference type="Proteomes" id="UP001608902"/>
    </source>
</evidence>
<evidence type="ECO:0000259" key="7">
    <source>
        <dbReference type="PROSITE" id="PS50053"/>
    </source>
</evidence>
<dbReference type="SUPFAM" id="SSF57829">
    <property type="entry name" value="Zn-binding ribosomal proteins"/>
    <property type="match status" value="1"/>
</dbReference>
<keyword evidence="3" id="KW-1017">Isopeptide bond</keyword>
<dbReference type="EMBL" id="JBGFUD010011367">
    <property type="protein sequence ID" value="MFH4983185.1"/>
    <property type="molecule type" value="Genomic_DNA"/>
</dbReference>
<dbReference type="PROSITE" id="PS50053">
    <property type="entry name" value="UBIQUITIN_2"/>
    <property type="match status" value="1"/>
</dbReference>
<dbReference type="InterPro" id="IPR050158">
    <property type="entry name" value="Ubiquitin_ubiquitin-like"/>
</dbReference>
<evidence type="ECO:0000256" key="5">
    <source>
        <dbReference type="ARBA" id="ARBA00022980"/>
    </source>
</evidence>
<evidence type="ECO:0000256" key="1">
    <source>
        <dbReference type="ARBA" id="ARBA00008373"/>
    </source>
</evidence>
<dbReference type="Pfam" id="PF00240">
    <property type="entry name" value="ubiquitin"/>
    <property type="match status" value="1"/>
</dbReference>
<dbReference type="SMART" id="SM01402">
    <property type="entry name" value="Ribosomal_S27"/>
    <property type="match status" value="1"/>
</dbReference>
<evidence type="ECO:0000256" key="2">
    <source>
        <dbReference type="ARBA" id="ARBA00009891"/>
    </source>
</evidence>
<keyword evidence="4" id="KW-0862">Zinc</keyword>
<feature type="domain" description="Ubiquitin-like" evidence="7">
    <location>
        <begin position="1"/>
        <end position="73"/>
    </location>
</feature>
<comment type="caution">
    <text evidence="8">The sequence shown here is derived from an EMBL/GenBank/DDBJ whole genome shotgun (WGS) entry which is preliminary data.</text>
</comment>
<dbReference type="Gene3D" id="6.20.50.150">
    <property type="match status" value="1"/>
</dbReference>
<evidence type="ECO:0000313" key="8">
    <source>
        <dbReference type="EMBL" id="MFH4983185.1"/>
    </source>
</evidence>
<comment type="similarity">
    <text evidence="1">In the N-terminal section; belongs to the ubiquitin family.</text>
</comment>
<dbReference type="SUPFAM" id="SSF54236">
    <property type="entry name" value="Ubiquitin-like"/>
    <property type="match status" value="1"/>
</dbReference>
<dbReference type="InterPro" id="IPR011332">
    <property type="entry name" value="Ribosomal_zn-bd"/>
</dbReference>
<sequence length="159" mass="18011">MVFVKNLEGRTIVVNGAKSVDDLKAHIAAVEAIPSEEQRLIFAGHQLEDGRSLRDYGICFESTVHLDLRLIGGGKKRKKKQYTTPKKNKHKRKKVKLAVLKYYKVDENGKINRLRKECPSPTCGGGVFMASHQDRYYCGKCYQTLVMQDPREKVAGSKK</sequence>
<organism evidence="8 9">
    <name type="scientific">Gnathostoma spinigerum</name>
    <dbReference type="NCBI Taxonomy" id="75299"/>
    <lineage>
        <taxon>Eukaryota</taxon>
        <taxon>Metazoa</taxon>
        <taxon>Ecdysozoa</taxon>
        <taxon>Nematoda</taxon>
        <taxon>Chromadorea</taxon>
        <taxon>Rhabditida</taxon>
        <taxon>Spirurina</taxon>
        <taxon>Gnathostomatomorpha</taxon>
        <taxon>Gnathostomatoidea</taxon>
        <taxon>Gnathostomatidae</taxon>
        <taxon>Gnathostoma</taxon>
    </lineage>
</organism>
<dbReference type="AlphaFoldDB" id="A0ABD6EUJ2"/>
<name>A0ABD6EUJ2_9BILA</name>
<dbReference type="InterPro" id="IPR029071">
    <property type="entry name" value="Ubiquitin-like_domsf"/>
</dbReference>
<keyword evidence="9" id="KW-1185">Reference proteome</keyword>
<evidence type="ECO:0000256" key="6">
    <source>
        <dbReference type="ARBA" id="ARBA00023274"/>
    </source>
</evidence>
<dbReference type="Proteomes" id="UP001608902">
    <property type="component" value="Unassembled WGS sequence"/>
</dbReference>
<dbReference type="InterPro" id="IPR019954">
    <property type="entry name" value="Ubiquitin_CS"/>
</dbReference>
<dbReference type="PROSITE" id="PS00299">
    <property type="entry name" value="UBIQUITIN_1"/>
    <property type="match status" value="1"/>
</dbReference>